<dbReference type="AlphaFoldDB" id="A0A1T4K9L7"/>
<organism evidence="2 3">
    <name type="scientific">Marinactinospora thermotolerans DSM 45154</name>
    <dbReference type="NCBI Taxonomy" id="1122192"/>
    <lineage>
        <taxon>Bacteria</taxon>
        <taxon>Bacillati</taxon>
        <taxon>Actinomycetota</taxon>
        <taxon>Actinomycetes</taxon>
        <taxon>Streptosporangiales</taxon>
        <taxon>Nocardiopsidaceae</taxon>
        <taxon>Marinactinospora</taxon>
    </lineage>
</organism>
<reference evidence="2 3" key="1">
    <citation type="submission" date="2017-02" db="EMBL/GenBank/DDBJ databases">
        <authorList>
            <person name="Peterson S.W."/>
        </authorList>
    </citation>
    <scope>NUCLEOTIDE SEQUENCE [LARGE SCALE GENOMIC DNA]</scope>
    <source>
        <strain evidence="2 3">DSM 45154</strain>
    </source>
</reference>
<dbReference type="EMBL" id="FUWS01000001">
    <property type="protein sequence ID" value="SJZ39148.1"/>
    <property type="molecule type" value="Genomic_DNA"/>
</dbReference>
<evidence type="ECO:0000256" key="1">
    <source>
        <dbReference type="SAM" id="MobiDB-lite"/>
    </source>
</evidence>
<feature type="compositionally biased region" description="Basic residues" evidence="1">
    <location>
        <begin position="51"/>
        <end position="74"/>
    </location>
</feature>
<dbReference type="STRING" id="1122192.SAMN02745673_00257"/>
<gene>
    <name evidence="2" type="ORF">SAMN02745673_00257</name>
</gene>
<protein>
    <submittedName>
        <fullName evidence="2">Uncharacterized protein</fullName>
    </submittedName>
</protein>
<name>A0A1T4K9L7_9ACTN</name>
<feature type="region of interest" description="Disordered" evidence="1">
    <location>
        <begin position="45"/>
        <end position="74"/>
    </location>
</feature>
<dbReference type="Proteomes" id="UP000190637">
    <property type="component" value="Unassembled WGS sequence"/>
</dbReference>
<proteinExistence type="predicted"/>
<keyword evidence="3" id="KW-1185">Reference proteome</keyword>
<evidence type="ECO:0000313" key="2">
    <source>
        <dbReference type="EMBL" id="SJZ39148.1"/>
    </source>
</evidence>
<accession>A0A1T4K9L7</accession>
<sequence>MLPWGGPRVGSTGFADEAASAVLLFLHVQMHVHTVVHEEGDVIGETGRNGWSRRGRVGAARGRHARRDRRRGRPGARAVLRVTVLLGWAVRLVMGFSEPAP</sequence>
<evidence type="ECO:0000313" key="3">
    <source>
        <dbReference type="Proteomes" id="UP000190637"/>
    </source>
</evidence>